<feature type="region of interest" description="Disordered" evidence="1">
    <location>
        <begin position="124"/>
        <end position="162"/>
    </location>
</feature>
<feature type="non-terminal residue" evidence="2">
    <location>
        <position position="1"/>
    </location>
</feature>
<organism evidence="2 3">
    <name type="scientific">Symbiodinium pilosum</name>
    <name type="common">Dinoflagellate</name>
    <dbReference type="NCBI Taxonomy" id="2952"/>
    <lineage>
        <taxon>Eukaryota</taxon>
        <taxon>Sar</taxon>
        <taxon>Alveolata</taxon>
        <taxon>Dinophyceae</taxon>
        <taxon>Suessiales</taxon>
        <taxon>Symbiodiniaceae</taxon>
        <taxon>Symbiodinium</taxon>
    </lineage>
</organism>
<dbReference type="EMBL" id="CAJNIZ010021133">
    <property type="protein sequence ID" value="CAE7448706.1"/>
    <property type="molecule type" value="Genomic_DNA"/>
</dbReference>
<gene>
    <name evidence="2" type="ORF">SPIL2461_LOCUS10970</name>
</gene>
<comment type="caution">
    <text evidence="2">The sequence shown here is derived from an EMBL/GenBank/DDBJ whole genome shotgun (WGS) entry which is preliminary data.</text>
</comment>
<evidence type="ECO:0000313" key="2">
    <source>
        <dbReference type="EMBL" id="CAE7448706.1"/>
    </source>
</evidence>
<evidence type="ECO:0000313" key="3">
    <source>
        <dbReference type="Proteomes" id="UP000649617"/>
    </source>
</evidence>
<protein>
    <submittedName>
        <fullName evidence="2">Uncharacterized protein</fullName>
    </submittedName>
</protein>
<keyword evidence="3" id="KW-1185">Reference proteome</keyword>
<dbReference type="OrthoDB" id="442801at2759"/>
<proteinExistence type="predicted"/>
<dbReference type="AlphaFoldDB" id="A0A812RRE6"/>
<reference evidence="2" key="1">
    <citation type="submission" date="2021-02" db="EMBL/GenBank/DDBJ databases">
        <authorList>
            <person name="Dougan E. K."/>
            <person name="Rhodes N."/>
            <person name="Thang M."/>
            <person name="Chan C."/>
        </authorList>
    </citation>
    <scope>NUCLEOTIDE SEQUENCE</scope>
</reference>
<accession>A0A812RRE6</accession>
<feature type="compositionally biased region" description="Basic residues" evidence="1">
    <location>
        <begin position="144"/>
        <end position="162"/>
    </location>
</feature>
<evidence type="ECO:0000256" key="1">
    <source>
        <dbReference type="SAM" id="MobiDB-lite"/>
    </source>
</evidence>
<dbReference type="Proteomes" id="UP000649617">
    <property type="component" value="Unassembled WGS sequence"/>
</dbReference>
<sequence length="1177" mass="130802">MPAGPEELRHRLNVMRNTYLMLALKFPGRTDIGDVTHDLFERYKEYLLGDFVHNLQAKDSSDQVIHRPSWQLVLSYEQAIRKQAFRYMISDNMTLAASWEKAWKDPVTKERHFSTPLSLYAKRQPSVGEAPSGSTWQPPPKGFGRGKGKKGAGKGKNTKTFRGHAATKAGPYAFASISLRAATFRLASSSTFAVTALTSITTSLDAPSGGLRQTPRGSADLVLMVAQRFTAKRCMSSISFVGALARIPWLLGFANWHDVAAKLGNNLADFSFAAAQAALDLPVAFMLLEQPEDLGAVRPRQRPSSMWQRNGFQKLRRHPRVRHVAFLQKDFGVHYAKPTRILLRSSVVLPHFMHERLPSFDKDGYYKGPLPRHPDAQPMRSEPGRAFITTGAAAWPSDMCKWMAEAIFHDFLALVNVAGEGAEKTSLPRQVEPDGLITFNFDPVDVRNASVDLGEAESIALACLVRGRATAEDLKALSDALPDEVRIREADKPREGQKSFTTGAYIHGDQVGVRRNVRMFPFSTRTPRDNLLLACSDFENGGLWTETRGGTTSRIIRGREVEGEILSCKDGKISFDAHLWHATEDWSGFRLVLAGHTVAELGSLAVEDSTLLEDIGFCLTEARTPENAICARADKVDPVYPPVLGSEGHREFVGSPGKADLSMMGPGYASQESWGPSQRLYCEEAGWRGLRGKLEEIVMNHAGGPIPFDRVVFEMATKGEAGCSLVSDSALRAAIRSAMIEHLGAKGWEIGDLDEISPGQPFRLKLMSALLRDAGDPDWQVLLDAQRGLPVGIKSPLPRTPEVYEEQTSRKLEMGPADVAKAWKANYESAAEHIDYVREHFDAEVAEGLMLKLDEDAFWRRYGDEAALSAIAVLVDEGPPQKKRVIHDASHEVMLNHRIGVGRLLVEPRLLELLLYADDLEAIAGDRAGRRGIVISYASLAALGFPFKWAKSCGGFVVEWVGFETAYSSFKLGLSQRRAEWLIRWCMEVATSGRTTWHGPLTVPVMIRVILRWLAERFQEGGRLQAENGRAYVGGYLWNGHEVLSWYAAEVLPSWAPWAFIKNDFQRTIASLELLGTLLCVKLWGSRMSGRSRSTGSITGATDNQGNTYAVTKLMSTKYPLPILLMELSETLRLGSIFLDLRWVPRERNQWADDLTNGEFGHFPMDKRQELDAHTMR</sequence>
<name>A0A812RRE6_SYMPI</name>